<comment type="similarity">
    <text evidence="1 2">Belongs to the serpin family.</text>
</comment>
<name>A0A8S4PHX9_OWEFU</name>
<dbReference type="SMART" id="SM00093">
    <property type="entry name" value="SERPIN"/>
    <property type="match status" value="1"/>
</dbReference>
<dbReference type="PANTHER" id="PTHR11461">
    <property type="entry name" value="SERINE PROTEASE INHIBITOR, SERPIN"/>
    <property type="match status" value="1"/>
</dbReference>
<dbReference type="OrthoDB" id="671595at2759"/>
<dbReference type="GO" id="GO:0004867">
    <property type="term" value="F:serine-type endopeptidase inhibitor activity"/>
    <property type="evidence" value="ECO:0007669"/>
    <property type="project" value="InterPro"/>
</dbReference>
<gene>
    <name evidence="4" type="ORF">OFUS_LOCUS17731</name>
</gene>
<keyword evidence="5" id="KW-1185">Reference proteome</keyword>
<dbReference type="EMBL" id="CAIIXF020000008">
    <property type="protein sequence ID" value="CAH1792802.1"/>
    <property type="molecule type" value="Genomic_DNA"/>
</dbReference>
<dbReference type="InterPro" id="IPR036186">
    <property type="entry name" value="Serpin_sf"/>
</dbReference>
<protein>
    <recommendedName>
        <fullName evidence="3">Serpin domain-containing protein</fullName>
    </recommendedName>
</protein>
<dbReference type="Gene3D" id="3.30.497.10">
    <property type="entry name" value="Antithrombin, subunit I, domain 2"/>
    <property type="match status" value="1"/>
</dbReference>
<reference evidence="4" key="1">
    <citation type="submission" date="2022-03" db="EMBL/GenBank/DDBJ databases">
        <authorList>
            <person name="Martin C."/>
        </authorList>
    </citation>
    <scope>NUCLEOTIDE SEQUENCE</scope>
</reference>
<dbReference type="GO" id="GO:0005615">
    <property type="term" value="C:extracellular space"/>
    <property type="evidence" value="ECO:0007669"/>
    <property type="project" value="InterPro"/>
</dbReference>
<evidence type="ECO:0000256" key="1">
    <source>
        <dbReference type="ARBA" id="ARBA00009500"/>
    </source>
</evidence>
<feature type="domain" description="Serpin" evidence="3">
    <location>
        <begin position="1"/>
        <end position="361"/>
    </location>
</feature>
<feature type="non-terminal residue" evidence="4">
    <location>
        <position position="1"/>
    </location>
</feature>
<accession>A0A8S4PHX9</accession>
<evidence type="ECO:0000259" key="3">
    <source>
        <dbReference type="SMART" id="SM00093"/>
    </source>
</evidence>
<dbReference type="CDD" id="cd00172">
    <property type="entry name" value="serpin"/>
    <property type="match status" value="1"/>
</dbReference>
<dbReference type="PANTHER" id="PTHR11461:SF211">
    <property type="entry name" value="GH10112P-RELATED"/>
    <property type="match status" value="1"/>
</dbReference>
<comment type="caution">
    <text evidence="4">The sequence shown here is derived from an EMBL/GenBank/DDBJ whole genome shotgun (WGS) entry which is preliminary data.</text>
</comment>
<organism evidence="4 5">
    <name type="scientific">Owenia fusiformis</name>
    <name type="common">Polychaete worm</name>
    <dbReference type="NCBI Taxonomy" id="6347"/>
    <lineage>
        <taxon>Eukaryota</taxon>
        <taxon>Metazoa</taxon>
        <taxon>Spiralia</taxon>
        <taxon>Lophotrochozoa</taxon>
        <taxon>Annelida</taxon>
        <taxon>Polychaeta</taxon>
        <taxon>Sedentaria</taxon>
        <taxon>Canalipalpata</taxon>
        <taxon>Sabellida</taxon>
        <taxon>Oweniida</taxon>
        <taxon>Oweniidae</taxon>
        <taxon>Owenia</taxon>
    </lineage>
</organism>
<dbReference type="InterPro" id="IPR042185">
    <property type="entry name" value="Serpin_sf_2"/>
</dbReference>
<proteinExistence type="inferred from homology"/>
<sequence length="419" mass="46334">MAMTALGASKMAEQEIIDAFKLNAIEDKFPEDQADVLQSDEALHNAFKNLSAILYKDSDVCDLHSANGLFIEKTYPFIENFLTAVASHYDAELDQVDFASAYEDIRLKINQWVMSKTNDKIPDLIPQGAVSPSTALVIVNALYFKGLWMTPFQSEKTSDMRFYSTSDTSKCARMMHTTSTAFGYSDELFDSKVLRLPYACQDADRKLSMYVILPNKVDGLKGLEDEIETDPNNLESLLSSASSRGSSNHEVKVWLPKFTFTSDFSVNSILGQLGIKSIFQEGGLTGMSNDPKLVVSEVIHKAFVEVNEEGTEAAAATGTIFRTTSIKLKQPKIFRADHPFLFVIREDITGAILFMGHVVEPNKCEDNAATGNTLLEDAVQENTIGDQLAGSVEKDIPENAVVPDERTIGDMRLFKFGNP</sequence>
<dbReference type="AlphaFoldDB" id="A0A8S4PHX9"/>
<dbReference type="Proteomes" id="UP000749559">
    <property type="component" value="Unassembled WGS sequence"/>
</dbReference>
<dbReference type="Gene3D" id="2.30.39.10">
    <property type="entry name" value="Alpha-1-antitrypsin, domain 1"/>
    <property type="match status" value="1"/>
</dbReference>
<dbReference type="InterPro" id="IPR042178">
    <property type="entry name" value="Serpin_sf_1"/>
</dbReference>
<dbReference type="PROSITE" id="PS00284">
    <property type="entry name" value="SERPIN"/>
    <property type="match status" value="1"/>
</dbReference>
<dbReference type="SUPFAM" id="SSF56574">
    <property type="entry name" value="Serpins"/>
    <property type="match status" value="1"/>
</dbReference>
<dbReference type="InterPro" id="IPR023796">
    <property type="entry name" value="Serpin_dom"/>
</dbReference>
<dbReference type="InterPro" id="IPR023795">
    <property type="entry name" value="Serpin_CS"/>
</dbReference>
<evidence type="ECO:0000313" key="4">
    <source>
        <dbReference type="EMBL" id="CAH1792802.1"/>
    </source>
</evidence>
<evidence type="ECO:0000313" key="5">
    <source>
        <dbReference type="Proteomes" id="UP000749559"/>
    </source>
</evidence>
<evidence type="ECO:0000256" key="2">
    <source>
        <dbReference type="RuleBase" id="RU000411"/>
    </source>
</evidence>
<dbReference type="Pfam" id="PF00079">
    <property type="entry name" value="Serpin"/>
    <property type="match status" value="1"/>
</dbReference>
<dbReference type="InterPro" id="IPR000215">
    <property type="entry name" value="Serpin_fam"/>
</dbReference>